<gene>
    <name evidence="1" type="primary">pseF</name>
    <name evidence="1" type="ORF">H9850_08635</name>
</gene>
<dbReference type="EMBL" id="DXEV01000169">
    <property type="protein sequence ID" value="HIX57521.1"/>
    <property type="molecule type" value="Genomic_DNA"/>
</dbReference>
<reference evidence="1" key="1">
    <citation type="journal article" date="2021" name="PeerJ">
        <title>Extensive microbial diversity within the chicken gut microbiome revealed by metagenomics and culture.</title>
        <authorList>
            <person name="Gilroy R."/>
            <person name="Ravi A."/>
            <person name="Getino M."/>
            <person name="Pursley I."/>
            <person name="Horton D.L."/>
            <person name="Alikhan N.F."/>
            <person name="Baker D."/>
            <person name="Gharbi K."/>
            <person name="Hall N."/>
            <person name="Watson M."/>
            <person name="Adriaenssens E.M."/>
            <person name="Foster-Nyarko E."/>
            <person name="Jarju S."/>
            <person name="Secka A."/>
            <person name="Antonio M."/>
            <person name="Oren A."/>
            <person name="Chaudhuri R.R."/>
            <person name="La Ragione R."/>
            <person name="Hildebrand F."/>
            <person name="Pallen M.J."/>
        </authorList>
    </citation>
    <scope>NUCLEOTIDE SEQUENCE</scope>
    <source>
        <strain evidence="1">USASDec5-558</strain>
    </source>
</reference>
<dbReference type="InterPro" id="IPR050793">
    <property type="entry name" value="CMP-NeuNAc_synthase"/>
</dbReference>
<dbReference type="EC" id="2.7.7.81" evidence="1"/>
<proteinExistence type="predicted"/>
<dbReference type="InterPro" id="IPR003329">
    <property type="entry name" value="Cytidylyl_trans"/>
</dbReference>
<dbReference type="NCBIfam" id="TIGR03584">
    <property type="entry name" value="PseF"/>
    <property type="match status" value="1"/>
</dbReference>
<organism evidence="1 2">
    <name type="scientific">Candidatus Anaerobiospirillum pullistercoris</name>
    <dbReference type="NCBI Taxonomy" id="2838452"/>
    <lineage>
        <taxon>Bacteria</taxon>
        <taxon>Pseudomonadati</taxon>
        <taxon>Pseudomonadota</taxon>
        <taxon>Gammaproteobacteria</taxon>
        <taxon>Aeromonadales</taxon>
        <taxon>Succinivibrionaceae</taxon>
        <taxon>Anaerobiospirillum</taxon>
    </lineage>
</organism>
<dbReference type="SUPFAM" id="SSF53448">
    <property type="entry name" value="Nucleotide-diphospho-sugar transferases"/>
    <property type="match status" value="1"/>
</dbReference>
<dbReference type="InterPro" id="IPR029044">
    <property type="entry name" value="Nucleotide-diphossugar_trans"/>
</dbReference>
<dbReference type="Proteomes" id="UP000886829">
    <property type="component" value="Unassembled WGS sequence"/>
</dbReference>
<dbReference type="GO" id="GO:0008781">
    <property type="term" value="F:N-acylneuraminate cytidylyltransferase activity"/>
    <property type="evidence" value="ECO:0007669"/>
    <property type="project" value="TreeGrafter"/>
</dbReference>
<evidence type="ECO:0000313" key="2">
    <source>
        <dbReference type="Proteomes" id="UP000886829"/>
    </source>
</evidence>
<dbReference type="PANTHER" id="PTHR21485:SF6">
    <property type="entry name" value="N-ACYLNEURAMINATE CYTIDYLYLTRANSFERASE-RELATED"/>
    <property type="match status" value="1"/>
</dbReference>
<comment type="caution">
    <text evidence="1">The sequence shown here is derived from an EMBL/GenBank/DDBJ whole genome shotgun (WGS) entry which is preliminary data.</text>
</comment>
<sequence>MSPQLLAVIPARGGSKRIPRKNIKDFLGKPLIAYSIDTALQSGLFADVIVSTDDQEIADVAQKCGAKVPFMRSAELANDFAGTGAVGADAFKRMEALGHKYDGLCILYATAPLLTVEHLRKAYNSFAQDKADYLFSCCEFPFPIQRGFYHDADGTPIPVMPQYQMARSQDLAKAYQDAGQFYFKSPRFIDFELQNPDIYNTPQIKDFTLRCYEMPRYRVIDIDTPEDWEYALVLANAIKTMQLA</sequence>
<name>A0A9D2B1Z4_9GAMM</name>
<dbReference type="Pfam" id="PF02348">
    <property type="entry name" value="CTP_transf_3"/>
    <property type="match status" value="1"/>
</dbReference>
<dbReference type="PANTHER" id="PTHR21485">
    <property type="entry name" value="HAD SUPERFAMILY MEMBERS CMAS AND KDSC"/>
    <property type="match status" value="1"/>
</dbReference>
<keyword evidence="1" id="KW-0548">Nucleotidyltransferase</keyword>
<dbReference type="AlphaFoldDB" id="A0A9D2B1Z4"/>
<dbReference type="CDD" id="cd02513">
    <property type="entry name" value="CMP-NeuAc_Synthase"/>
    <property type="match status" value="1"/>
</dbReference>
<dbReference type="Gene3D" id="3.90.550.10">
    <property type="entry name" value="Spore Coat Polysaccharide Biosynthesis Protein SpsA, Chain A"/>
    <property type="match status" value="1"/>
</dbReference>
<accession>A0A9D2B1Z4</accession>
<reference evidence="1" key="2">
    <citation type="submission" date="2021-04" db="EMBL/GenBank/DDBJ databases">
        <authorList>
            <person name="Gilroy R."/>
        </authorList>
    </citation>
    <scope>NUCLEOTIDE SEQUENCE</scope>
    <source>
        <strain evidence="1">USASDec5-558</strain>
    </source>
</reference>
<evidence type="ECO:0000313" key="1">
    <source>
        <dbReference type="EMBL" id="HIX57521.1"/>
    </source>
</evidence>
<protein>
    <submittedName>
        <fullName evidence="1">Pseudaminic acid cytidylyltransferase</fullName>
        <ecNumber evidence="1">2.7.7.81</ecNumber>
    </submittedName>
</protein>
<keyword evidence="1" id="KW-0808">Transferase</keyword>
<dbReference type="InterPro" id="IPR020039">
    <property type="entry name" value="PseF"/>
</dbReference>